<dbReference type="AlphaFoldDB" id="A0A1M4Y6T3"/>
<accession>A0A1M4Y6T3</accession>
<evidence type="ECO:0000256" key="1">
    <source>
        <dbReference type="SAM" id="MobiDB-lite"/>
    </source>
</evidence>
<evidence type="ECO:0008006" key="4">
    <source>
        <dbReference type="Google" id="ProtNLM"/>
    </source>
</evidence>
<keyword evidence="3" id="KW-1185">Reference proteome</keyword>
<name>A0A1M4Y6T3_STRHI</name>
<gene>
    <name evidence="2" type="ORF">SAMN05444320_102256</name>
</gene>
<sequence length="89" mass="9568">MFSVTWQPHSGERHAYLGPQVPDGHMVKLLCGPEIEARGGLPKYPYWLWPECDACRDGAGGASAGTEPPPGPPSGPLTWLDIDLPAFGR</sequence>
<organism evidence="2 3">
    <name type="scientific">Streptoalloteichus hindustanus</name>
    <dbReference type="NCBI Taxonomy" id="2017"/>
    <lineage>
        <taxon>Bacteria</taxon>
        <taxon>Bacillati</taxon>
        <taxon>Actinomycetota</taxon>
        <taxon>Actinomycetes</taxon>
        <taxon>Pseudonocardiales</taxon>
        <taxon>Pseudonocardiaceae</taxon>
        <taxon>Streptoalloteichus</taxon>
    </lineage>
</organism>
<evidence type="ECO:0000313" key="2">
    <source>
        <dbReference type="EMBL" id="SHF01380.1"/>
    </source>
</evidence>
<dbReference type="Pfam" id="PF16827">
    <property type="entry name" value="zf-HC3"/>
    <property type="match status" value="1"/>
</dbReference>
<dbReference type="EMBL" id="FQVN01000002">
    <property type="protein sequence ID" value="SHF01380.1"/>
    <property type="molecule type" value="Genomic_DNA"/>
</dbReference>
<evidence type="ECO:0000313" key="3">
    <source>
        <dbReference type="Proteomes" id="UP000184501"/>
    </source>
</evidence>
<dbReference type="InterPro" id="IPR031795">
    <property type="entry name" value="Zf-HC3"/>
</dbReference>
<reference evidence="2 3" key="1">
    <citation type="submission" date="2016-11" db="EMBL/GenBank/DDBJ databases">
        <authorList>
            <person name="Jaros S."/>
            <person name="Januszkiewicz K."/>
            <person name="Wedrychowicz H."/>
        </authorList>
    </citation>
    <scope>NUCLEOTIDE SEQUENCE [LARGE SCALE GENOMIC DNA]</scope>
    <source>
        <strain evidence="2 3">DSM 44523</strain>
    </source>
</reference>
<proteinExistence type="predicted"/>
<feature type="region of interest" description="Disordered" evidence="1">
    <location>
        <begin position="58"/>
        <end position="79"/>
    </location>
</feature>
<protein>
    <recommendedName>
        <fullName evidence="4">Zinc-finger</fullName>
    </recommendedName>
</protein>
<dbReference type="Proteomes" id="UP000184501">
    <property type="component" value="Unassembled WGS sequence"/>
</dbReference>